<name>A0A7Y0DUI6_9GAMM</name>
<dbReference type="Pfam" id="PF00753">
    <property type="entry name" value="Lactamase_B"/>
    <property type="match status" value="1"/>
</dbReference>
<dbReference type="RefSeq" id="WP_169020803.1">
    <property type="nucleotide sequence ID" value="NZ_JABBMT010000023.1"/>
</dbReference>
<dbReference type="PANTHER" id="PTHR42951">
    <property type="entry name" value="METALLO-BETA-LACTAMASE DOMAIN-CONTAINING"/>
    <property type="match status" value="1"/>
</dbReference>
<keyword evidence="5" id="KW-1185">Reference proteome</keyword>
<dbReference type="GO" id="GO:0016787">
    <property type="term" value="F:hydrolase activity"/>
    <property type="evidence" value="ECO:0007669"/>
    <property type="project" value="UniProtKB-KW"/>
</dbReference>
<dbReference type="SMART" id="SM00849">
    <property type="entry name" value="Lactamase_B"/>
    <property type="match status" value="1"/>
</dbReference>
<dbReference type="PANTHER" id="PTHR42951:SF4">
    <property type="entry name" value="ACYL-COENZYME A THIOESTERASE MBLAC2"/>
    <property type="match status" value="1"/>
</dbReference>
<sequence length="339" mass="38843">MTHPFYFSAQLTALLLLSFNLVALSTAVAATQWQTISPNIQFLEQQRALRFYDSNQVLIEGDKCALMFDASGDFAAVEATVKQLKSTLKTPLCYLVASHFHDDHLLGMAILQHHFPDAQLIVHQQLATEFSMLQQTYSNKLDSYEKSIELSLQRLAQQPEAQQQHWQDKLNLAKQRLLRWRQYQLQPPQTYVVDSLTIDLGNYPVTVNAHLAHTNGDLTLGAENHRILVGADVVDWLPYPGHGNFNNWLQTLTQLHSDQRIKIILPGHGSVLKRNDLQQPLNFLHAIQQHVKNYPEQDLVQLQQSFDQQFAKDYQVDEVARKAYPLFLEAGLKRVKQSR</sequence>
<proteinExistence type="inferred from homology"/>
<evidence type="ECO:0000313" key="4">
    <source>
        <dbReference type="EMBL" id="NMM41845.1"/>
    </source>
</evidence>
<dbReference type="Gene3D" id="3.60.15.10">
    <property type="entry name" value="Ribonuclease Z/Hydroxyacylglutathione hydrolase-like"/>
    <property type="match status" value="1"/>
</dbReference>
<reference evidence="4" key="1">
    <citation type="submission" date="2020-04" db="EMBL/GenBank/DDBJ databases">
        <title>Genome Sequencing for Pseudoaltermonas arctica.</title>
        <authorList>
            <person name="Elkins N.S."/>
        </authorList>
    </citation>
    <scope>NUCLEOTIDE SEQUENCE [LARGE SCALE GENOMIC DNA]</scope>
    <source>
        <strain evidence="4">NEC-BIFX-2020_0012</strain>
    </source>
</reference>
<feature type="domain" description="Metallo-beta-lactamase" evidence="3">
    <location>
        <begin position="53"/>
        <end position="268"/>
    </location>
</feature>
<feature type="chain" id="PRO_5031090233" evidence="2">
    <location>
        <begin position="30"/>
        <end position="339"/>
    </location>
</feature>
<dbReference type="InterPro" id="IPR001279">
    <property type="entry name" value="Metallo-B-lactamas"/>
</dbReference>
<organism evidence="4 5">
    <name type="scientific">Pseudoalteromonas arctica</name>
    <dbReference type="NCBI Taxonomy" id="394751"/>
    <lineage>
        <taxon>Bacteria</taxon>
        <taxon>Pseudomonadati</taxon>
        <taxon>Pseudomonadota</taxon>
        <taxon>Gammaproteobacteria</taxon>
        <taxon>Alteromonadales</taxon>
        <taxon>Pseudoalteromonadaceae</taxon>
        <taxon>Pseudoalteromonas</taxon>
    </lineage>
</organism>
<gene>
    <name evidence="4" type="ORF">HHO47_13730</name>
</gene>
<dbReference type="AlphaFoldDB" id="A0A7Y0DUI6"/>
<comment type="similarity">
    <text evidence="1">Belongs to the metallo-beta-lactamase superfamily. Class-B beta-lactamase family.</text>
</comment>
<dbReference type="GO" id="GO:0017001">
    <property type="term" value="P:antibiotic catabolic process"/>
    <property type="evidence" value="ECO:0007669"/>
    <property type="project" value="UniProtKB-ARBA"/>
</dbReference>
<protein>
    <submittedName>
        <fullName evidence="4">MBL fold metallo-hydrolase</fullName>
    </submittedName>
</protein>
<evidence type="ECO:0000259" key="3">
    <source>
        <dbReference type="SMART" id="SM00849"/>
    </source>
</evidence>
<dbReference type="Proteomes" id="UP000570493">
    <property type="component" value="Unassembled WGS sequence"/>
</dbReference>
<evidence type="ECO:0000256" key="1">
    <source>
        <dbReference type="ARBA" id="ARBA00005250"/>
    </source>
</evidence>
<dbReference type="SUPFAM" id="SSF56281">
    <property type="entry name" value="Metallo-hydrolase/oxidoreductase"/>
    <property type="match status" value="1"/>
</dbReference>
<evidence type="ECO:0000256" key="2">
    <source>
        <dbReference type="SAM" id="SignalP"/>
    </source>
</evidence>
<evidence type="ECO:0000313" key="5">
    <source>
        <dbReference type="Proteomes" id="UP000570493"/>
    </source>
</evidence>
<comment type="caution">
    <text evidence="4">The sequence shown here is derived from an EMBL/GenBank/DDBJ whole genome shotgun (WGS) entry which is preliminary data.</text>
</comment>
<accession>A0A7Y0DUI6</accession>
<feature type="signal peptide" evidence="2">
    <location>
        <begin position="1"/>
        <end position="29"/>
    </location>
</feature>
<dbReference type="InterPro" id="IPR050855">
    <property type="entry name" value="NDM-1-like"/>
</dbReference>
<dbReference type="InterPro" id="IPR036866">
    <property type="entry name" value="RibonucZ/Hydroxyglut_hydro"/>
</dbReference>
<keyword evidence="2" id="KW-0732">Signal</keyword>
<dbReference type="EMBL" id="JABBMT010000023">
    <property type="protein sequence ID" value="NMM41845.1"/>
    <property type="molecule type" value="Genomic_DNA"/>
</dbReference>